<dbReference type="EMBL" id="JAVEPI010000002">
    <property type="protein sequence ID" value="KAK1443703.1"/>
    <property type="molecule type" value="Genomic_DNA"/>
</dbReference>
<keyword evidence="4" id="KW-1185">Reference proteome</keyword>
<gene>
    <name evidence="3" type="ORF">BgAZ_205790</name>
</gene>
<evidence type="ECO:0000256" key="2">
    <source>
        <dbReference type="SAM" id="MobiDB-lite"/>
    </source>
</evidence>
<organism evidence="3 4">
    <name type="scientific">Babesia gibsoni</name>
    <dbReference type="NCBI Taxonomy" id="33632"/>
    <lineage>
        <taxon>Eukaryota</taxon>
        <taxon>Sar</taxon>
        <taxon>Alveolata</taxon>
        <taxon>Apicomplexa</taxon>
        <taxon>Aconoidasida</taxon>
        <taxon>Piroplasmida</taxon>
        <taxon>Babesiidae</taxon>
        <taxon>Babesia</taxon>
    </lineage>
</organism>
<protein>
    <submittedName>
        <fullName evidence="3">Uncharacterized protein</fullName>
    </submittedName>
</protein>
<name>A0AAD8PDQ4_BABGI</name>
<comment type="caution">
    <text evidence="3">The sequence shown here is derived from an EMBL/GenBank/DDBJ whole genome shotgun (WGS) entry which is preliminary data.</text>
</comment>
<evidence type="ECO:0000313" key="3">
    <source>
        <dbReference type="EMBL" id="KAK1443703.1"/>
    </source>
</evidence>
<feature type="coiled-coil region" evidence="1">
    <location>
        <begin position="185"/>
        <end position="212"/>
    </location>
</feature>
<accession>A0AAD8PDQ4</accession>
<dbReference type="Proteomes" id="UP001230268">
    <property type="component" value="Unassembled WGS sequence"/>
</dbReference>
<dbReference type="AlphaFoldDB" id="A0AAD8PDQ4"/>
<evidence type="ECO:0000313" key="4">
    <source>
        <dbReference type="Proteomes" id="UP001230268"/>
    </source>
</evidence>
<proteinExistence type="predicted"/>
<evidence type="ECO:0000256" key="1">
    <source>
        <dbReference type="SAM" id="Coils"/>
    </source>
</evidence>
<keyword evidence="1" id="KW-0175">Coiled coil</keyword>
<feature type="region of interest" description="Disordered" evidence="2">
    <location>
        <begin position="240"/>
        <end position="262"/>
    </location>
</feature>
<sequence length="262" mass="27793">MVAAGKAVLLEELKASIAEAYPGIEQQLGEIFAEHDIAGDGTLPYTVVEPLLRHFFHVCGLTEYVAALTDEAGKLDVAAVGPLLVGTTLEGAKDLGEERLVTPEEMFTLAVVWLKVISDVYKKEDGAPAPPSTLSAAFCCKGTDYVQPDGAEGGEVVEGQVIVEAEPGVVIGPDGIILDDAPHYIEHINDEAEEEELKKKNVENYIQTLVNEAAANKKQGVTCYVYPTGATVNGSCVSAGAAVPHRRPPRPKEQKKPAPGCC</sequence>
<reference evidence="3" key="1">
    <citation type="submission" date="2023-08" db="EMBL/GenBank/DDBJ databases">
        <title>Draft sequence of the Babesia gibsoni genome.</title>
        <authorList>
            <person name="Yamagishi J.Y."/>
            <person name="Xuan X.X."/>
        </authorList>
    </citation>
    <scope>NUCLEOTIDE SEQUENCE</scope>
    <source>
        <strain evidence="3">Azabu</strain>
    </source>
</reference>